<dbReference type="PANTHER" id="PTHR13844">
    <property type="entry name" value="SWI/SNF-RELATED MATRIX-ASSOCIATED ACTIN-DEPENDENT REGULATOR OF CHROMATIN SUBFAMILY D"/>
    <property type="match status" value="1"/>
</dbReference>
<comment type="caution">
    <text evidence="3">The sequence shown here is derived from an EMBL/GenBank/DDBJ whole genome shotgun (WGS) entry which is preliminary data.</text>
</comment>
<feature type="compositionally biased region" description="Low complexity" evidence="1">
    <location>
        <begin position="18"/>
        <end position="29"/>
    </location>
</feature>
<evidence type="ECO:0000313" key="3">
    <source>
        <dbReference type="EMBL" id="PIL26284.1"/>
    </source>
</evidence>
<dbReference type="Pfam" id="PF02201">
    <property type="entry name" value="SWIB"/>
    <property type="match status" value="1"/>
</dbReference>
<proteinExistence type="predicted"/>
<gene>
    <name evidence="3" type="ORF">GSI_12040</name>
</gene>
<accession>A0A2G8RXR5</accession>
<evidence type="ECO:0000256" key="1">
    <source>
        <dbReference type="SAM" id="MobiDB-lite"/>
    </source>
</evidence>
<dbReference type="SMART" id="SM00151">
    <property type="entry name" value="SWIB"/>
    <property type="match status" value="1"/>
</dbReference>
<dbReference type="STRING" id="1077348.A0A2G8RXR5"/>
<dbReference type="CDD" id="cd10568">
    <property type="entry name" value="SWIB_like"/>
    <property type="match status" value="1"/>
</dbReference>
<feature type="domain" description="DM2" evidence="2">
    <location>
        <begin position="213"/>
        <end position="290"/>
    </location>
</feature>
<dbReference type="SUPFAM" id="SSF47592">
    <property type="entry name" value="SWIB/MDM2 domain"/>
    <property type="match status" value="1"/>
</dbReference>
<dbReference type="Proteomes" id="UP000230002">
    <property type="component" value="Unassembled WGS sequence"/>
</dbReference>
<reference evidence="3 4" key="1">
    <citation type="journal article" date="2015" name="Sci. Rep.">
        <title>Chromosome-level genome map provides insights into diverse defense mechanisms in the medicinal fungus Ganoderma sinense.</title>
        <authorList>
            <person name="Zhu Y."/>
            <person name="Xu J."/>
            <person name="Sun C."/>
            <person name="Zhou S."/>
            <person name="Xu H."/>
            <person name="Nelson D.R."/>
            <person name="Qian J."/>
            <person name="Song J."/>
            <person name="Luo H."/>
            <person name="Xiang L."/>
            <person name="Li Y."/>
            <person name="Xu Z."/>
            <person name="Ji A."/>
            <person name="Wang L."/>
            <person name="Lu S."/>
            <person name="Hayward A."/>
            <person name="Sun W."/>
            <person name="Li X."/>
            <person name="Schwartz D.C."/>
            <person name="Wang Y."/>
            <person name="Chen S."/>
        </authorList>
    </citation>
    <scope>NUCLEOTIDE SEQUENCE [LARGE SCALE GENOMIC DNA]</scope>
    <source>
        <strain evidence="3 4">ZZ0214-1</strain>
    </source>
</reference>
<evidence type="ECO:0000313" key="4">
    <source>
        <dbReference type="Proteomes" id="UP000230002"/>
    </source>
</evidence>
<dbReference type="InterPro" id="IPR019835">
    <property type="entry name" value="SWIB_domain"/>
</dbReference>
<organism evidence="3 4">
    <name type="scientific">Ganoderma sinense ZZ0214-1</name>
    <dbReference type="NCBI Taxonomy" id="1077348"/>
    <lineage>
        <taxon>Eukaryota</taxon>
        <taxon>Fungi</taxon>
        <taxon>Dikarya</taxon>
        <taxon>Basidiomycota</taxon>
        <taxon>Agaricomycotina</taxon>
        <taxon>Agaricomycetes</taxon>
        <taxon>Polyporales</taxon>
        <taxon>Polyporaceae</taxon>
        <taxon>Ganoderma</taxon>
    </lineage>
</organism>
<dbReference type="InterPro" id="IPR036885">
    <property type="entry name" value="SWIB_MDM2_dom_sf"/>
</dbReference>
<dbReference type="InterPro" id="IPR003121">
    <property type="entry name" value="SWIB_MDM2_domain"/>
</dbReference>
<feature type="region of interest" description="Disordered" evidence="1">
    <location>
        <begin position="18"/>
        <end position="46"/>
    </location>
</feature>
<dbReference type="Gene3D" id="1.10.245.10">
    <property type="entry name" value="SWIB/MDM2 domain"/>
    <property type="match status" value="1"/>
</dbReference>
<name>A0A2G8RXR5_9APHY</name>
<evidence type="ECO:0000259" key="2">
    <source>
        <dbReference type="PROSITE" id="PS51925"/>
    </source>
</evidence>
<dbReference type="AlphaFoldDB" id="A0A2G8RXR5"/>
<dbReference type="PROSITE" id="PS51925">
    <property type="entry name" value="SWIB_MDM2"/>
    <property type="match status" value="1"/>
</dbReference>
<dbReference type="EMBL" id="AYKW01000045">
    <property type="protein sequence ID" value="PIL26284.1"/>
    <property type="molecule type" value="Genomic_DNA"/>
</dbReference>
<keyword evidence="4" id="KW-1185">Reference proteome</keyword>
<sequence length="437" mass="49752">MEAPKPAAKYALSSYFSSRAPLSQSSSSASDDRKRKITDKNLPNALLQSPEFAQDSAMYRDLLQMERKLDWTMTRKRVEVHDALQRIIPATRTLRIFLSHTVSGQAWQQDGADSEAAKPNPETGENIPAWQLRIDGRMLELSSQRAKERNPARKFSTLIKHMIVELDRDTTLYPEGNIVEWIRGANQPQLDGFTIRRKGDAPVKIRIVIHLEQQPEQYKVQPELGNILGIKEDSRIGVIQALWNYIKQNNLQDKQDRRVIRADARLRSIFSGEQVYFQQLPEIVNRYLAQPEPIILHYTLNPAVAPPEKPAAWDVEVKVDDSNLKGRMQHVVMSMAQDSAKELTKLDEEIALHVQSLNNAHMKRAFLRAFADDPRGFIQTWLASQSRDLESVLGSGPSEGATVRQEDLKRSEFFRLPWVEEAVAIQEGMRLASKTGI</sequence>
<dbReference type="OrthoDB" id="10263741at2759"/>
<protein>
    <recommendedName>
        <fullName evidence="2">DM2 domain-containing protein</fullName>
    </recommendedName>
</protein>